<evidence type="ECO:0000259" key="2">
    <source>
        <dbReference type="PROSITE" id="PS51898"/>
    </source>
</evidence>
<dbReference type="Proteomes" id="UP000238206">
    <property type="component" value="Unassembled WGS sequence"/>
</dbReference>
<dbReference type="AlphaFoldDB" id="A0A2S8HNV9"/>
<feature type="non-terminal residue" evidence="3">
    <location>
        <position position="1"/>
    </location>
</feature>
<feature type="domain" description="Tyr recombinase" evidence="2">
    <location>
        <begin position="1"/>
        <end position="147"/>
    </location>
</feature>
<dbReference type="RefSeq" id="WP_181152372.1">
    <property type="nucleotide sequence ID" value="NZ_PUIQ01000194.1"/>
</dbReference>
<dbReference type="GO" id="GO:0006310">
    <property type="term" value="P:DNA recombination"/>
    <property type="evidence" value="ECO:0007669"/>
    <property type="project" value="UniProtKB-KW"/>
</dbReference>
<dbReference type="PROSITE" id="PS51898">
    <property type="entry name" value="TYR_RECOMBINASE"/>
    <property type="match status" value="1"/>
</dbReference>
<dbReference type="EMBL" id="PUIQ01000194">
    <property type="protein sequence ID" value="PQP04169.1"/>
    <property type="molecule type" value="Genomic_DNA"/>
</dbReference>
<sequence>EHGDHWLHVLGKGGKLGKVALPSLARTALDQSLVQRGLPVTPARWNPATPLVASLDEDGTGIEPRRLWRVLHRFFALSADAIRDEWPATAEKLRRASPHWMRHTHASHALARGAELIMVRDNLRHASISTTSTYLHSDEVQRARQFDRAFEARKV</sequence>
<dbReference type="SUPFAM" id="SSF56349">
    <property type="entry name" value="DNA breaking-rejoining enzymes"/>
    <property type="match status" value="1"/>
</dbReference>
<evidence type="ECO:0000313" key="3">
    <source>
        <dbReference type="EMBL" id="PQP04169.1"/>
    </source>
</evidence>
<gene>
    <name evidence="3" type="ORF">C5615_38965</name>
</gene>
<proteinExistence type="predicted"/>
<dbReference type="GO" id="GO:0003677">
    <property type="term" value="F:DNA binding"/>
    <property type="evidence" value="ECO:0007669"/>
    <property type="project" value="InterPro"/>
</dbReference>
<protein>
    <submittedName>
        <fullName evidence="3">Integrase</fullName>
    </submittedName>
</protein>
<name>A0A2S8HNV9_BURCE</name>
<evidence type="ECO:0000256" key="1">
    <source>
        <dbReference type="ARBA" id="ARBA00023172"/>
    </source>
</evidence>
<keyword evidence="1" id="KW-0233">DNA recombination</keyword>
<dbReference type="InterPro" id="IPR013762">
    <property type="entry name" value="Integrase-like_cat_sf"/>
</dbReference>
<dbReference type="Pfam" id="PF00589">
    <property type="entry name" value="Phage_integrase"/>
    <property type="match status" value="1"/>
</dbReference>
<dbReference type="InterPro" id="IPR002104">
    <property type="entry name" value="Integrase_catalytic"/>
</dbReference>
<dbReference type="GO" id="GO:0015074">
    <property type="term" value="P:DNA integration"/>
    <property type="evidence" value="ECO:0007669"/>
    <property type="project" value="InterPro"/>
</dbReference>
<accession>A0A2S8HNV9</accession>
<dbReference type="Gene3D" id="1.10.443.10">
    <property type="entry name" value="Intergrase catalytic core"/>
    <property type="match status" value="1"/>
</dbReference>
<organism evidence="3 4">
    <name type="scientific">Burkholderia cepacia</name>
    <name type="common">Pseudomonas cepacia</name>
    <dbReference type="NCBI Taxonomy" id="292"/>
    <lineage>
        <taxon>Bacteria</taxon>
        <taxon>Pseudomonadati</taxon>
        <taxon>Pseudomonadota</taxon>
        <taxon>Betaproteobacteria</taxon>
        <taxon>Burkholderiales</taxon>
        <taxon>Burkholderiaceae</taxon>
        <taxon>Burkholderia</taxon>
        <taxon>Burkholderia cepacia complex</taxon>
    </lineage>
</organism>
<comment type="caution">
    <text evidence="3">The sequence shown here is derived from an EMBL/GenBank/DDBJ whole genome shotgun (WGS) entry which is preliminary data.</text>
</comment>
<dbReference type="InterPro" id="IPR011010">
    <property type="entry name" value="DNA_brk_join_enz"/>
</dbReference>
<evidence type="ECO:0000313" key="4">
    <source>
        <dbReference type="Proteomes" id="UP000238206"/>
    </source>
</evidence>
<reference evidence="3 4" key="1">
    <citation type="submission" date="2018-02" db="EMBL/GenBank/DDBJ databases">
        <title>Draft genome sequencing of Burkholderia cepacia Y14-15.</title>
        <authorList>
            <person name="Zheng B.-X."/>
        </authorList>
    </citation>
    <scope>NUCLEOTIDE SEQUENCE [LARGE SCALE GENOMIC DNA]</scope>
    <source>
        <strain evidence="3 4">Y14-15</strain>
    </source>
</reference>